<proteinExistence type="predicted"/>
<name>A0ABV5Z6Y9_9GAMM</name>
<dbReference type="RefSeq" id="WP_027313340.1">
    <property type="nucleotide sequence ID" value="NZ_JAUESS010000002.1"/>
</dbReference>
<dbReference type="PANTHER" id="PTHR41532">
    <property type="entry name" value="FIXS PROTEIN"/>
    <property type="match status" value="1"/>
</dbReference>
<feature type="region of interest" description="Disordered" evidence="1">
    <location>
        <begin position="46"/>
        <end position="66"/>
    </location>
</feature>
<evidence type="ECO:0000256" key="1">
    <source>
        <dbReference type="SAM" id="MobiDB-lite"/>
    </source>
</evidence>
<comment type="caution">
    <text evidence="2">The sequence shown here is derived from an EMBL/GenBank/DDBJ whole genome shotgun (WGS) entry which is preliminary data.</text>
</comment>
<evidence type="ECO:0000313" key="2">
    <source>
        <dbReference type="EMBL" id="MFB9885037.1"/>
    </source>
</evidence>
<dbReference type="NCBIfam" id="TIGR00847">
    <property type="entry name" value="ccoS"/>
    <property type="match status" value="1"/>
</dbReference>
<dbReference type="EMBL" id="JBHLZN010000001">
    <property type="protein sequence ID" value="MFB9885037.1"/>
    <property type="molecule type" value="Genomic_DNA"/>
</dbReference>
<evidence type="ECO:0000313" key="3">
    <source>
        <dbReference type="Proteomes" id="UP001589628"/>
    </source>
</evidence>
<reference evidence="2 3" key="1">
    <citation type="submission" date="2024-09" db="EMBL/GenBank/DDBJ databases">
        <authorList>
            <person name="Sun Q."/>
            <person name="Mori K."/>
        </authorList>
    </citation>
    <scope>NUCLEOTIDE SEQUENCE [LARGE SCALE GENOMIC DNA]</scope>
    <source>
        <strain evidence="2 3">ATCC 51285</strain>
    </source>
</reference>
<gene>
    <name evidence="2" type="primary">ccoS</name>
    <name evidence="2" type="ORF">ACFFLH_01250</name>
</gene>
<dbReference type="InterPro" id="IPR004714">
    <property type="entry name" value="Cyt_oxidase_maturation_cbb3"/>
</dbReference>
<dbReference type="PANTHER" id="PTHR41532:SF1">
    <property type="entry name" value="FIXS PROTEIN"/>
    <property type="match status" value="1"/>
</dbReference>
<accession>A0ABV5Z6Y9</accession>
<feature type="compositionally biased region" description="Polar residues" evidence="1">
    <location>
        <begin position="54"/>
        <end position="66"/>
    </location>
</feature>
<dbReference type="Pfam" id="PF03597">
    <property type="entry name" value="FixS"/>
    <property type="match status" value="1"/>
</dbReference>
<dbReference type="Proteomes" id="UP001589628">
    <property type="component" value="Unassembled WGS sequence"/>
</dbReference>
<organism evidence="2 3">
    <name type="scientific">Balneatrix alpica</name>
    <dbReference type="NCBI Taxonomy" id="75684"/>
    <lineage>
        <taxon>Bacteria</taxon>
        <taxon>Pseudomonadati</taxon>
        <taxon>Pseudomonadota</taxon>
        <taxon>Gammaproteobacteria</taxon>
        <taxon>Oceanospirillales</taxon>
        <taxon>Balneatrichaceae</taxon>
        <taxon>Balneatrix</taxon>
    </lineage>
</organism>
<keyword evidence="3" id="KW-1185">Reference proteome</keyword>
<protein>
    <submittedName>
        <fullName evidence="2">Cbb3-type cytochrome oxidase assembly protein CcoS</fullName>
    </submittedName>
</protein>
<sequence length="66" mass="7433">MDIMYLLIPIALILVALMVWAFSWSVKSGQFDDLDSPAHRILFDDDKKLIPKEPSSTTPPSDEQKG</sequence>